<keyword evidence="3" id="KW-1185">Reference proteome</keyword>
<feature type="transmembrane region" description="Helical" evidence="1">
    <location>
        <begin position="73"/>
        <end position="93"/>
    </location>
</feature>
<proteinExistence type="predicted"/>
<dbReference type="AlphaFoldDB" id="A0A9W9YFR2"/>
<reference evidence="2" key="1">
    <citation type="submission" date="2023-01" db="EMBL/GenBank/DDBJ databases">
        <title>Genome assembly of the deep-sea coral Lophelia pertusa.</title>
        <authorList>
            <person name="Herrera S."/>
            <person name="Cordes E."/>
        </authorList>
    </citation>
    <scope>NUCLEOTIDE SEQUENCE</scope>
    <source>
        <strain evidence="2">USNM1676648</strain>
        <tissue evidence="2">Polyp</tissue>
    </source>
</reference>
<sequence>MDNEAHRDSNNLETVVTSQPLLLIIEEINTQSSEHSIEDGTYSRCTDILASGTLFRFITKATGLWNPRKKRHALFCAFFVVLNILSLLAEILIPNLCGPLSIVAQVSQVQRTWQMRQVDQQWIP</sequence>
<name>A0A9W9YFR2_9CNID</name>
<gene>
    <name evidence="2" type="ORF">OS493_017134</name>
</gene>
<comment type="caution">
    <text evidence="2">The sequence shown here is derived from an EMBL/GenBank/DDBJ whole genome shotgun (WGS) entry which is preliminary data.</text>
</comment>
<evidence type="ECO:0000313" key="2">
    <source>
        <dbReference type="EMBL" id="KAJ7333592.1"/>
    </source>
</evidence>
<keyword evidence="1" id="KW-1133">Transmembrane helix</keyword>
<protein>
    <submittedName>
        <fullName evidence="2">Uncharacterized protein</fullName>
    </submittedName>
</protein>
<keyword evidence="1" id="KW-0472">Membrane</keyword>
<keyword evidence="1" id="KW-0812">Transmembrane</keyword>
<evidence type="ECO:0000256" key="1">
    <source>
        <dbReference type="SAM" id="Phobius"/>
    </source>
</evidence>
<organism evidence="2 3">
    <name type="scientific">Desmophyllum pertusum</name>
    <dbReference type="NCBI Taxonomy" id="174260"/>
    <lineage>
        <taxon>Eukaryota</taxon>
        <taxon>Metazoa</taxon>
        <taxon>Cnidaria</taxon>
        <taxon>Anthozoa</taxon>
        <taxon>Hexacorallia</taxon>
        <taxon>Scleractinia</taxon>
        <taxon>Caryophylliina</taxon>
        <taxon>Caryophylliidae</taxon>
        <taxon>Desmophyllum</taxon>
    </lineage>
</organism>
<evidence type="ECO:0000313" key="3">
    <source>
        <dbReference type="Proteomes" id="UP001163046"/>
    </source>
</evidence>
<dbReference type="Proteomes" id="UP001163046">
    <property type="component" value="Unassembled WGS sequence"/>
</dbReference>
<dbReference type="EMBL" id="MU827786">
    <property type="protein sequence ID" value="KAJ7333592.1"/>
    <property type="molecule type" value="Genomic_DNA"/>
</dbReference>
<accession>A0A9W9YFR2</accession>